<dbReference type="Proteomes" id="UP000223828">
    <property type="component" value="Unassembled WGS sequence"/>
</dbReference>
<evidence type="ECO:0008006" key="4">
    <source>
        <dbReference type="Google" id="ProtNLM"/>
    </source>
</evidence>
<gene>
    <name evidence="2" type="ORF">BTJ66_02025</name>
</gene>
<reference evidence="3" key="1">
    <citation type="submission" date="2017-10" db="EMBL/GenBank/DDBJ databases">
        <title>Staphylococcus edaphicus sp. nov., isolated in Antarctica, harbouring mecC gene and genomic islands essential in adaptation to extreme environment.</title>
        <authorList>
            <person name="Pantucek R."/>
            <person name="Sedlacek I."/>
            <person name="Indrakova A."/>
            <person name="Vrbovska V."/>
            <person name="Maslanova I."/>
            <person name="Kovarovic V."/>
            <person name="Svec P."/>
            <person name="Kralova S."/>
            <person name="Kristofova L."/>
            <person name="Keklakova J."/>
            <person name="Petras P."/>
            <person name="Doskar J."/>
        </authorList>
    </citation>
    <scope>NUCLEOTIDE SEQUENCE [LARGE SCALE GENOMIC DNA]</scope>
    <source>
        <strain evidence="3">CCM 5085</strain>
    </source>
</reference>
<keyword evidence="1" id="KW-1133">Transmembrane helix</keyword>
<keyword evidence="1" id="KW-0812">Transmembrane</keyword>
<protein>
    <recommendedName>
        <fullName evidence="4">Holin-like toxin</fullName>
    </recommendedName>
</protein>
<sequence>MTDYEMLMIVLTIIGLVLVSKNDHKK</sequence>
<evidence type="ECO:0000313" key="2">
    <source>
        <dbReference type="EMBL" id="PHK50638.1"/>
    </source>
</evidence>
<accession>A0A2C6WIM6</accession>
<organism evidence="2 3">
    <name type="scientific">Staphylococcus edaphicus</name>
    <dbReference type="NCBI Taxonomy" id="1955013"/>
    <lineage>
        <taxon>Bacteria</taxon>
        <taxon>Bacillati</taxon>
        <taxon>Bacillota</taxon>
        <taxon>Bacilli</taxon>
        <taxon>Bacillales</taxon>
        <taxon>Staphylococcaceae</taxon>
        <taxon>Staphylococcus</taxon>
    </lineage>
</organism>
<evidence type="ECO:0000256" key="1">
    <source>
        <dbReference type="SAM" id="Phobius"/>
    </source>
</evidence>
<keyword evidence="1" id="KW-0472">Membrane</keyword>
<evidence type="ECO:0000313" key="3">
    <source>
        <dbReference type="Proteomes" id="UP000223828"/>
    </source>
</evidence>
<name>A0A2C6WIM6_9STAP</name>
<proteinExistence type="predicted"/>
<dbReference type="EMBL" id="MRZN01000002">
    <property type="protein sequence ID" value="PHK50638.1"/>
    <property type="molecule type" value="Genomic_DNA"/>
</dbReference>
<comment type="caution">
    <text evidence="2">The sequence shown here is derived from an EMBL/GenBank/DDBJ whole genome shotgun (WGS) entry which is preliminary data.</text>
</comment>
<dbReference type="AlphaFoldDB" id="A0A2C6WIM6"/>
<feature type="transmembrane region" description="Helical" evidence="1">
    <location>
        <begin position="6"/>
        <end position="22"/>
    </location>
</feature>